<dbReference type="Proteomes" id="UP001516464">
    <property type="component" value="Unassembled WGS sequence"/>
</dbReference>
<accession>A0ABQ7HX43</accession>
<sequence length="138" mass="16663">MLNVNSFITNLIKKFYKKLYKARSNELVDLKNFSTWMKYGNIDPRAEGIYCYIQDRNVYWRDNDLRCQHCGKAKKLIDHLATGCDRMLSHDYTRMHNEVLWCIHPLLANKYSFKKNYDLTQSRRSWKMKEPKFGLIQE</sequence>
<gene>
    <name evidence="1" type="ORF">TCON_2043</name>
</gene>
<protein>
    <submittedName>
        <fullName evidence="1">Uncharacterized protein</fullName>
    </submittedName>
</protein>
<proteinExistence type="predicted"/>
<keyword evidence="2" id="KW-1185">Reference proteome</keyword>
<dbReference type="EMBL" id="SBIQ01000191">
    <property type="protein sequence ID" value="KAF7682740.1"/>
    <property type="molecule type" value="Genomic_DNA"/>
</dbReference>
<evidence type="ECO:0000313" key="1">
    <source>
        <dbReference type="EMBL" id="KAF7682740.1"/>
    </source>
</evidence>
<comment type="caution">
    <text evidence="1">The sequence shown here is derived from an EMBL/GenBank/DDBJ whole genome shotgun (WGS) entry which is preliminary data.</text>
</comment>
<reference evidence="1 2" key="1">
    <citation type="submission" date="2019-01" db="EMBL/GenBank/DDBJ databases">
        <title>Genomes sequencing and comparative genomics of infectious freshwater microsporidia, Cucumispora dikerogammari and Thelohania contejeani.</title>
        <authorList>
            <person name="Cormier A."/>
            <person name="Giraud I."/>
            <person name="Wattier R."/>
            <person name="Teixeira M."/>
            <person name="Grandjean F."/>
            <person name="Rigaud T."/>
            <person name="Cordaux R."/>
        </authorList>
    </citation>
    <scope>NUCLEOTIDE SEQUENCE [LARGE SCALE GENOMIC DNA]</scope>
    <source>
        <strain evidence="1">T1</strain>
        <tissue evidence="1">Spores</tissue>
    </source>
</reference>
<evidence type="ECO:0000313" key="2">
    <source>
        <dbReference type="Proteomes" id="UP001516464"/>
    </source>
</evidence>
<organism evidence="1 2">
    <name type="scientific">Astathelohania contejeani</name>
    <dbReference type="NCBI Taxonomy" id="164912"/>
    <lineage>
        <taxon>Eukaryota</taxon>
        <taxon>Fungi</taxon>
        <taxon>Fungi incertae sedis</taxon>
        <taxon>Microsporidia</taxon>
        <taxon>Astathelohaniidae</taxon>
        <taxon>Astathelohania</taxon>
    </lineage>
</organism>
<name>A0ABQ7HX43_9MICR</name>